<keyword evidence="3" id="KW-1185">Reference proteome</keyword>
<sequence>MPFENFYETIILVGIILILVDFVIPTDVSSILAHGLFALAITHAIGAPILYSVIIGILCWASLILLHYWLFKKYVATFVNTYIAKSKLPDEPLHRLIGTQATIESHDGKLLARLEGDLMPFTSADSLAANDAVTVIAINQGIPVLQKDTP</sequence>
<evidence type="ECO:0000313" key="3">
    <source>
        <dbReference type="Proteomes" id="UP001597389"/>
    </source>
</evidence>
<reference evidence="3" key="1">
    <citation type="journal article" date="2019" name="Int. J. Syst. Evol. Microbiol.">
        <title>The Global Catalogue of Microorganisms (GCM) 10K type strain sequencing project: providing services to taxonomists for standard genome sequencing and annotation.</title>
        <authorList>
            <consortium name="The Broad Institute Genomics Platform"/>
            <consortium name="The Broad Institute Genome Sequencing Center for Infectious Disease"/>
            <person name="Wu L."/>
            <person name="Ma J."/>
        </authorList>
    </citation>
    <scope>NUCLEOTIDE SEQUENCE [LARGE SCALE GENOMIC DNA]</scope>
    <source>
        <strain evidence="3">CCUG 57942</strain>
    </source>
</reference>
<dbReference type="EMBL" id="JBHUJB010000080">
    <property type="protein sequence ID" value="MFD2160465.1"/>
    <property type="molecule type" value="Genomic_DNA"/>
</dbReference>
<feature type="transmembrane region" description="Helical" evidence="1">
    <location>
        <begin position="36"/>
        <end position="69"/>
    </location>
</feature>
<keyword evidence="1" id="KW-0812">Transmembrane</keyword>
<organism evidence="2 3">
    <name type="scientific">Rubritalea tangerina</name>
    <dbReference type="NCBI Taxonomy" id="430798"/>
    <lineage>
        <taxon>Bacteria</taxon>
        <taxon>Pseudomonadati</taxon>
        <taxon>Verrucomicrobiota</taxon>
        <taxon>Verrucomicrobiia</taxon>
        <taxon>Verrucomicrobiales</taxon>
        <taxon>Rubritaleaceae</taxon>
        <taxon>Rubritalea</taxon>
    </lineage>
</organism>
<comment type="caution">
    <text evidence="2">The sequence shown here is derived from an EMBL/GenBank/DDBJ whole genome shotgun (WGS) entry which is preliminary data.</text>
</comment>
<name>A0ABW4ZFG6_9BACT</name>
<feature type="transmembrane region" description="Helical" evidence="1">
    <location>
        <begin position="6"/>
        <end position="24"/>
    </location>
</feature>
<evidence type="ECO:0000313" key="2">
    <source>
        <dbReference type="EMBL" id="MFD2160465.1"/>
    </source>
</evidence>
<protein>
    <recommendedName>
        <fullName evidence="4">NfeD-like C-terminal domain-containing protein</fullName>
    </recommendedName>
</protein>
<keyword evidence="1" id="KW-0472">Membrane</keyword>
<gene>
    <name evidence="2" type="ORF">ACFSW8_16290</name>
</gene>
<evidence type="ECO:0008006" key="4">
    <source>
        <dbReference type="Google" id="ProtNLM"/>
    </source>
</evidence>
<accession>A0ABW4ZFG6</accession>
<proteinExistence type="predicted"/>
<evidence type="ECO:0000256" key="1">
    <source>
        <dbReference type="SAM" id="Phobius"/>
    </source>
</evidence>
<keyword evidence="1" id="KW-1133">Transmembrane helix</keyword>
<dbReference type="Proteomes" id="UP001597389">
    <property type="component" value="Unassembled WGS sequence"/>
</dbReference>
<dbReference type="RefSeq" id="WP_377088750.1">
    <property type="nucleotide sequence ID" value="NZ_JBHSJL010000014.1"/>
</dbReference>